<dbReference type="EMBL" id="BK015696">
    <property type="protein sequence ID" value="DAE20487.1"/>
    <property type="molecule type" value="Genomic_DNA"/>
</dbReference>
<sequence length="170" mass="19316">MNESSISLISQFFTKANITLLLSIIGSFGTLIALYTKRKNLKIQVSNVAYKKAQKQMLLDITFENRSQLPIAITDVHVFLNNHELTVEKYPLCVEEYSHLHGKEVVDRKFLYNLEFPIAIQQLGASAGKMLLEFSPEELENPSTPLTLQVHSTRGKVQQITLPCDQIKRI</sequence>
<keyword evidence="1" id="KW-0812">Transmembrane</keyword>
<proteinExistence type="predicted"/>
<name>A0A8S5QMI2_9CAUD</name>
<feature type="transmembrane region" description="Helical" evidence="1">
    <location>
        <begin position="12"/>
        <end position="35"/>
    </location>
</feature>
<protein>
    <submittedName>
        <fullName evidence="2">Uncharacterized protein</fullName>
    </submittedName>
</protein>
<evidence type="ECO:0000313" key="2">
    <source>
        <dbReference type="EMBL" id="DAE20487.1"/>
    </source>
</evidence>
<keyword evidence="1" id="KW-0472">Membrane</keyword>
<evidence type="ECO:0000256" key="1">
    <source>
        <dbReference type="SAM" id="Phobius"/>
    </source>
</evidence>
<accession>A0A8S5QMI2</accession>
<organism evidence="2">
    <name type="scientific">Siphoviridae sp. ctqwO1</name>
    <dbReference type="NCBI Taxonomy" id="2826472"/>
    <lineage>
        <taxon>Viruses</taxon>
        <taxon>Duplodnaviria</taxon>
        <taxon>Heunggongvirae</taxon>
        <taxon>Uroviricota</taxon>
        <taxon>Caudoviricetes</taxon>
    </lineage>
</organism>
<keyword evidence="1" id="KW-1133">Transmembrane helix</keyword>
<reference evidence="2" key="1">
    <citation type="journal article" date="2021" name="Proc. Natl. Acad. Sci. U.S.A.">
        <title>A Catalog of Tens of Thousands of Viruses from Human Metagenomes Reveals Hidden Associations with Chronic Diseases.</title>
        <authorList>
            <person name="Tisza M.J."/>
            <person name="Buck C.B."/>
        </authorList>
    </citation>
    <scope>NUCLEOTIDE SEQUENCE</scope>
    <source>
        <strain evidence="2">CtqwO1</strain>
    </source>
</reference>